<dbReference type="EMBL" id="LT907979">
    <property type="protein sequence ID" value="SOB74347.1"/>
    <property type="molecule type" value="Genomic_DNA"/>
</dbReference>
<gene>
    <name evidence="2" type="ORF">BQ9231_00464</name>
</gene>
<protein>
    <submittedName>
        <fullName evidence="2">Uncharacterized protein</fullName>
    </submittedName>
</protein>
<feature type="compositionally biased region" description="Acidic residues" evidence="1">
    <location>
        <begin position="44"/>
        <end position="69"/>
    </location>
</feature>
<reference evidence="2" key="1">
    <citation type="submission" date="2017-08" db="EMBL/GenBank/DDBJ databases">
        <authorList>
            <person name="de Groot N.N."/>
        </authorList>
    </citation>
    <scope>NUCLEOTIDE SEQUENCE</scope>
</reference>
<evidence type="ECO:0000313" key="2">
    <source>
        <dbReference type="EMBL" id="SOB74347.1"/>
    </source>
</evidence>
<sequence length="130" mass="15035">MLDTLLIVIVFVLSYFSLVRKSSKDRQTRLLDRLEKYLDRVAPETEEEEEEESAVEEEEENKEDEEEREDPLTMLSQAFLDATKGDSGDTEKLVQASRELLKENLGALMNQEGQKEFAKLFGQLTEFVKL</sequence>
<name>A0A285PYN2_9VIRU</name>
<evidence type="ECO:0000313" key="3">
    <source>
        <dbReference type="Proteomes" id="UP000274850"/>
    </source>
</evidence>
<keyword evidence="3" id="KW-1185">Reference proteome</keyword>
<feature type="region of interest" description="Disordered" evidence="1">
    <location>
        <begin position="41"/>
        <end position="74"/>
    </location>
</feature>
<dbReference type="Proteomes" id="UP000274850">
    <property type="component" value="Segment"/>
</dbReference>
<accession>A0A285PYN2</accession>
<organism evidence="2">
    <name type="scientific">Cedratvirus lausannensis</name>
    <dbReference type="NCBI Taxonomy" id="2023205"/>
    <lineage>
        <taxon>Viruses</taxon>
        <taxon>Pithoviruses</taxon>
        <taxon>Orthocedratvirinae</taxon>
        <taxon>Alphacedratvirus</taxon>
        <taxon>Alphacedratvirus francolausannense</taxon>
    </lineage>
</organism>
<proteinExistence type="predicted"/>
<evidence type="ECO:0000256" key="1">
    <source>
        <dbReference type="SAM" id="MobiDB-lite"/>
    </source>
</evidence>